<organism evidence="2">
    <name type="scientific">Arion vulgaris</name>
    <dbReference type="NCBI Taxonomy" id="1028688"/>
    <lineage>
        <taxon>Eukaryota</taxon>
        <taxon>Metazoa</taxon>
        <taxon>Spiralia</taxon>
        <taxon>Lophotrochozoa</taxon>
        <taxon>Mollusca</taxon>
        <taxon>Gastropoda</taxon>
        <taxon>Heterobranchia</taxon>
        <taxon>Euthyneura</taxon>
        <taxon>Panpulmonata</taxon>
        <taxon>Eupulmonata</taxon>
        <taxon>Stylommatophora</taxon>
        <taxon>Helicina</taxon>
        <taxon>Arionoidea</taxon>
        <taxon>Arionidae</taxon>
        <taxon>Arion</taxon>
    </lineage>
</organism>
<evidence type="ECO:0000313" key="2">
    <source>
        <dbReference type="EMBL" id="CEK67520.1"/>
    </source>
</evidence>
<protein>
    <submittedName>
        <fullName evidence="2">Uncharacterized protein</fullName>
    </submittedName>
</protein>
<feature type="compositionally biased region" description="Polar residues" evidence="1">
    <location>
        <begin position="46"/>
        <end position="61"/>
    </location>
</feature>
<feature type="region of interest" description="Disordered" evidence="1">
    <location>
        <begin position="28"/>
        <end position="61"/>
    </location>
</feature>
<name>A0A0B6ZIG2_9EUPU</name>
<sequence>MIIWITIPEQYIKKMQQAPIYYEKEKITTNSSPSSGNLFLPELGSHDSSPMKTGSIILETT</sequence>
<dbReference type="AlphaFoldDB" id="A0A0B6ZIG2"/>
<proteinExistence type="predicted"/>
<evidence type="ECO:0000256" key="1">
    <source>
        <dbReference type="SAM" id="MobiDB-lite"/>
    </source>
</evidence>
<feature type="compositionally biased region" description="Polar residues" evidence="1">
    <location>
        <begin position="28"/>
        <end position="37"/>
    </location>
</feature>
<dbReference type="EMBL" id="HACG01020655">
    <property type="protein sequence ID" value="CEK67520.1"/>
    <property type="molecule type" value="Transcribed_RNA"/>
</dbReference>
<reference evidence="2" key="1">
    <citation type="submission" date="2014-12" db="EMBL/GenBank/DDBJ databases">
        <title>Insight into the proteome of Arion vulgaris.</title>
        <authorList>
            <person name="Aradska J."/>
            <person name="Bulat T."/>
            <person name="Smidak R."/>
            <person name="Sarate P."/>
            <person name="Gangsoo J."/>
            <person name="Sialana F."/>
            <person name="Bilban M."/>
            <person name="Lubec G."/>
        </authorList>
    </citation>
    <scope>NUCLEOTIDE SEQUENCE</scope>
    <source>
        <tissue evidence="2">Skin</tissue>
    </source>
</reference>
<accession>A0A0B6ZIG2</accession>
<gene>
    <name evidence="2" type="primary">ORF62911</name>
</gene>